<keyword evidence="3" id="KW-1185">Reference proteome</keyword>
<sequence>MIGHMTQNEQVSDIESRSVGALINWPRRYKLLTDVYLMGRAGSLTRHFATTSGIRPGDHALDVGCGPGRLANELARQAGPQGRAIGVDPSRQMIAYATEHAVANCAFEVGAAQSLPYPNASFDVVTSTFAMHHIAEPERKTALAAIFRVLRPGGRLLLADTHPSGGLRGLAVRAMAAVAAHREGGHGHGGAGHSHEQDGLSAVDIRRYREALAEIGFTAIEFRTGPFATGILTAVKPD</sequence>
<evidence type="ECO:0000313" key="3">
    <source>
        <dbReference type="Proteomes" id="UP000466794"/>
    </source>
</evidence>
<dbReference type="AlphaFoldDB" id="A0A7K1UWD0"/>
<keyword evidence="2" id="KW-0808">Transferase</keyword>
<accession>A0A7K1UWD0</accession>
<dbReference type="InterPro" id="IPR041698">
    <property type="entry name" value="Methyltransf_25"/>
</dbReference>
<dbReference type="CDD" id="cd02440">
    <property type="entry name" value="AdoMet_MTases"/>
    <property type="match status" value="1"/>
</dbReference>
<dbReference type="Gene3D" id="3.40.50.150">
    <property type="entry name" value="Vaccinia Virus protein VP39"/>
    <property type="match status" value="1"/>
</dbReference>
<evidence type="ECO:0000313" key="2">
    <source>
        <dbReference type="EMBL" id="MVU78684.1"/>
    </source>
</evidence>
<protein>
    <submittedName>
        <fullName evidence="2">Methyltransferase domain-containing protein</fullName>
    </submittedName>
</protein>
<dbReference type="InterPro" id="IPR029063">
    <property type="entry name" value="SAM-dependent_MTases_sf"/>
</dbReference>
<dbReference type="Proteomes" id="UP000466794">
    <property type="component" value="Unassembled WGS sequence"/>
</dbReference>
<organism evidence="2 3">
    <name type="scientific">Nocardia terrae</name>
    <dbReference type="NCBI Taxonomy" id="2675851"/>
    <lineage>
        <taxon>Bacteria</taxon>
        <taxon>Bacillati</taxon>
        <taxon>Actinomycetota</taxon>
        <taxon>Actinomycetes</taxon>
        <taxon>Mycobacteriales</taxon>
        <taxon>Nocardiaceae</taxon>
        <taxon>Nocardia</taxon>
    </lineage>
</organism>
<proteinExistence type="predicted"/>
<name>A0A7K1UWD0_9NOCA</name>
<dbReference type="SUPFAM" id="SSF53335">
    <property type="entry name" value="S-adenosyl-L-methionine-dependent methyltransferases"/>
    <property type="match status" value="1"/>
</dbReference>
<feature type="domain" description="Methyltransferase" evidence="1">
    <location>
        <begin position="61"/>
        <end position="154"/>
    </location>
</feature>
<dbReference type="InterPro" id="IPR050508">
    <property type="entry name" value="Methyltransf_Superfamily"/>
</dbReference>
<reference evidence="2 3" key="1">
    <citation type="submission" date="2019-12" db="EMBL/GenBank/DDBJ databases">
        <title>Nocardia sp. nov. ET3-3 isolated from soil.</title>
        <authorList>
            <person name="Kanchanasin P."/>
            <person name="Tanasupawat S."/>
            <person name="Yuki M."/>
            <person name="Kudo T."/>
        </authorList>
    </citation>
    <scope>NUCLEOTIDE SEQUENCE [LARGE SCALE GENOMIC DNA]</scope>
    <source>
        <strain evidence="2 3">ET3-3</strain>
    </source>
</reference>
<evidence type="ECO:0000259" key="1">
    <source>
        <dbReference type="Pfam" id="PF13649"/>
    </source>
</evidence>
<dbReference type="GO" id="GO:0032259">
    <property type="term" value="P:methylation"/>
    <property type="evidence" value="ECO:0007669"/>
    <property type="project" value="UniProtKB-KW"/>
</dbReference>
<dbReference type="Pfam" id="PF13649">
    <property type="entry name" value="Methyltransf_25"/>
    <property type="match status" value="1"/>
</dbReference>
<comment type="caution">
    <text evidence="2">The sequence shown here is derived from an EMBL/GenBank/DDBJ whole genome shotgun (WGS) entry which is preliminary data.</text>
</comment>
<dbReference type="GO" id="GO:0008168">
    <property type="term" value="F:methyltransferase activity"/>
    <property type="evidence" value="ECO:0007669"/>
    <property type="project" value="UniProtKB-KW"/>
</dbReference>
<dbReference type="PANTHER" id="PTHR42912">
    <property type="entry name" value="METHYLTRANSFERASE"/>
    <property type="match status" value="1"/>
</dbReference>
<dbReference type="EMBL" id="WRPP01000003">
    <property type="protein sequence ID" value="MVU78684.1"/>
    <property type="molecule type" value="Genomic_DNA"/>
</dbReference>
<gene>
    <name evidence="2" type="ORF">GPX89_15700</name>
</gene>
<keyword evidence="2" id="KW-0489">Methyltransferase</keyword>